<organism evidence="1 2">
    <name type="scientific">Pseudonocardia aurantiaca</name>
    <dbReference type="NCBI Taxonomy" id="75290"/>
    <lineage>
        <taxon>Bacteria</taxon>
        <taxon>Bacillati</taxon>
        <taxon>Actinomycetota</taxon>
        <taxon>Actinomycetes</taxon>
        <taxon>Pseudonocardiales</taxon>
        <taxon>Pseudonocardiaceae</taxon>
        <taxon>Pseudonocardia</taxon>
    </lineage>
</organism>
<keyword evidence="2" id="KW-1185">Reference proteome</keyword>
<dbReference type="RefSeq" id="WP_343971871.1">
    <property type="nucleotide sequence ID" value="NZ_BAAAJG010000003.1"/>
</dbReference>
<dbReference type="Proteomes" id="UP001597145">
    <property type="component" value="Unassembled WGS sequence"/>
</dbReference>
<reference evidence="2" key="1">
    <citation type="journal article" date="2019" name="Int. J. Syst. Evol. Microbiol.">
        <title>The Global Catalogue of Microorganisms (GCM) 10K type strain sequencing project: providing services to taxonomists for standard genome sequencing and annotation.</title>
        <authorList>
            <consortium name="The Broad Institute Genomics Platform"/>
            <consortium name="The Broad Institute Genome Sequencing Center for Infectious Disease"/>
            <person name="Wu L."/>
            <person name="Ma J."/>
        </authorList>
    </citation>
    <scope>NUCLEOTIDE SEQUENCE [LARGE SCALE GENOMIC DNA]</scope>
    <source>
        <strain evidence="2">JCM 12165</strain>
    </source>
</reference>
<accession>A0ABW4FBH4</accession>
<gene>
    <name evidence="1" type="ORF">ACFSCY_00595</name>
</gene>
<protein>
    <submittedName>
        <fullName evidence="1">Uncharacterized protein</fullName>
    </submittedName>
</protein>
<dbReference type="EMBL" id="JBHUCP010000001">
    <property type="protein sequence ID" value="MFD1527934.1"/>
    <property type="molecule type" value="Genomic_DNA"/>
</dbReference>
<comment type="caution">
    <text evidence="1">The sequence shown here is derived from an EMBL/GenBank/DDBJ whole genome shotgun (WGS) entry which is preliminary data.</text>
</comment>
<evidence type="ECO:0000313" key="1">
    <source>
        <dbReference type="EMBL" id="MFD1527934.1"/>
    </source>
</evidence>
<evidence type="ECO:0000313" key="2">
    <source>
        <dbReference type="Proteomes" id="UP001597145"/>
    </source>
</evidence>
<proteinExistence type="predicted"/>
<name>A0ABW4FBH4_9PSEU</name>
<sequence length="41" mass="4630">MAERVLTTRELNRAVLARQLLLERSTLAPERAAERVAGLRV</sequence>